<reference evidence="6 7" key="1">
    <citation type="submission" date="2019-02" db="EMBL/GenBank/DDBJ databases">
        <title>Sequencing the genomes of 1000 actinobacteria strains.</title>
        <authorList>
            <person name="Klenk H.-P."/>
        </authorList>
    </citation>
    <scope>NUCLEOTIDE SEQUENCE [LARGE SCALE GENOMIC DNA]</scope>
    <source>
        <strain evidence="6 7">DSM 45612</strain>
    </source>
</reference>
<comment type="cofactor">
    <cofactor evidence="1">
        <name>FAD</name>
        <dbReference type="ChEBI" id="CHEBI:57692"/>
    </cofactor>
</comment>
<keyword evidence="3" id="KW-0560">Oxidoreductase</keyword>
<evidence type="ECO:0000259" key="5">
    <source>
        <dbReference type="Pfam" id="PF01593"/>
    </source>
</evidence>
<feature type="domain" description="Amine oxidase" evidence="5">
    <location>
        <begin position="16"/>
        <end position="448"/>
    </location>
</feature>
<feature type="binding site" evidence="4">
    <location>
        <position position="424"/>
    </location>
    <ligand>
        <name>FAD</name>
        <dbReference type="ChEBI" id="CHEBI:57692"/>
    </ligand>
</feature>
<dbReference type="PANTHER" id="PTHR43563:SF1">
    <property type="entry name" value="AMINE OXIDASE [FLAVIN-CONTAINING] B"/>
    <property type="match status" value="1"/>
</dbReference>
<feature type="binding site" evidence="4">
    <location>
        <begin position="36"/>
        <end position="37"/>
    </location>
    <ligand>
        <name>FAD</name>
        <dbReference type="ChEBI" id="CHEBI:57692"/>
    </ligand>
</feature>
<proteinExistence type="inferred from homology"/>
<dbReference type="InterPro" id="IPR036188">
    <property type="entry name" value="FAD/NAD-bd_sf"/>
</dbReference>
<dbReference type="InterPro" id="IPR002937">
    <property type="entry name" value="Amino_oxidase"/>
</dbReference>
<dbReference type="Gene3D" id="3.90.660.10">
    <property type="match status" value="1"/>
</dbReference>
<dbReference type="SUPFAM" id="SSF54373">
    <property type="entry name" value="FAD-linked reductases, C-terminal domain"/>
    <property type="match status" value="1"/>
</dbReference>
<dbReference type="PANTHER" id="PTHR43563">
    <property type="entry name" value="AMINE OXIDASE"/>
    <property type="match status" value="1"/>
</dbReference>
<comment type="caution">
    <text evidence="6">The sequence shown here is derived from an EMBL/GenBank/DDBJ whole genome shotgun (WGS) entry which is preliminary data.</text>
</comment>
<evidence type="ECO:0000256" key="2">
    <source>
        <dbReference type="ARBA" id="ARBA00005995"/>
    </source>
</evidence>
<sequence length="459" mass="49635">MSTDFDTGVVVVGAGLAGLSTARKLHDAGVDVVVLEARDRVGGRTLSQTEGDGLLVEYGGQWVGPTQDHMYALIAEFGLETFTQYADGDNLQLADGRLLRYHGAIPTGDPIIAADLMDAMVELTSAAMEVDTAAPWEHPRAAELDAMTVETWIGSQPYCDGAKVWLRTLTRAIFPAEPGEISLLHALFYISSGGGLEKMIGIINSAQENRLTHGSMQVSQRLAGLLGDRVRLNSPVHRIDHDADGVTVHHEHGALHARRVIVAIPPTLAGRIRYAPALPGLRDQLTQRSFMASTIKMSVVYETPFWRADGLSGHMVGDNRLVCTTLDQTHPDRPEGVLVCFIDAAAARRALRMPADERRATVIEDLVTYYGEQARNPVAVYEKSWLDDEWARGCYVGMMSPGTWSTLGPALREPIGPIHWAGTECATKWNGYMDGAVSSGLATAEAVLAEIAATAEVAR</sequence>
<evidence type="ECO:0000256" key="3">
    <source>
        <dbReference type="ARBA" id="ARBA00023002"/>
    </source>
</evidence>
<dbReference type="Pfam" id="PF01593">
    <property type="entry name" value="Amino_oxidase"/>
    <property type="match status" value="1"/>
</dbReference>
<dbReference type="Proteomes" id="UP000294114">
    <property type="component" value="Unassembled WGS sequence"/>
</dbReference>
<accession>A0A4Q8BHS1</accession>
<evidence type="ECO:0000256" key="1">
    <source>
        <dbReference type="ARBA" id="ARBA00001974"/>
    </source>
</evidence>
<feature type="binding site" evidence="4">
    <location>
        <position position="341"/>
    </location>
    <ligand>
        <name>substrate</name>
    </ligand>
</feature>
<feature type="binding site" evidence="4">
    <location>
        <position position="236"/>
    </location>
    <ligand>
        <name>FAD</name>
        <dbReference type="ChEBI" id="CHEBI:57692"/>
    </ligand>
</feature>
<evidence type="ECO:0000313" key="7">
    <source>
        <dbReference type="Proteomes" id="UP000294114"/>
    </source>
</evidence>
<dbReference type="Gene3D" id="3.50.50.60">
    <property type="entry name" value="FAD/NAD(P)-binding domain"/>
    <property type="match status" value="1"/>
</dbReference>
<comment type="similarity">
    <text evidence="2">Belongs to the flavin monoamine oxidase family.</text>
</comment>
<protein>
    <submittedName>
        <fullName evidence="6">Monoamine oxidase</fullName>
    </submittedName>
</protein>
<evidence type="ECO:0000313" key="6">
    <source>
        <dbReference type="EMBL" id="RZU76819.1"/>
    </source>
</evidence>
<name>A0A4Q8BHS1_9ACTN</name>
<evidence type="ECO:0000256" key="4">
    <source>
        <dbReference type="PIRSR" id="PIRSR601613-1"/>
    </source>
</evidence>
<organism evidence="6 7">
    <name type="scientific">Micromonospora kangleipakensis</name>
    <dbReference type="NCBI Taxonomy" id="1077942"/>
    <lineage>
        <taxon>Bacteria</taxon>
        <taxon>Bacillati</taxon>
        <taxon>Actinomycetota</taxon>
        <taxon>Actinomycetes</taxon>
        <taxon>Micromonosporales</taxon>
        <taxon>Micromonosporaceae</taxon>
        <taxon>Micromonospora</taxon>
    </lineage>
</organism>
<keyword evidence="7" id="KW-1185">Reference proteome</keyword>
<gene>
    <name evidence="6" type="ORF">EV384_5511</name>
</gene>
<dbReference type="AlphaFoldDB" id="A0A4Q8BHS1"/>
<dbReference type="EMBL" id="SHLD01000001">
    <property type="protein sequence ID" value="RZU76819.1"/>
    <property type="molecule type" value="Genomic_DNA"/>
</dbReference>
<dbReference type="OrthoDB" id="337830at2"/>
<dbReference type="InterPro" id="IPR001613">
    <property type="entry name" value="Flavin_amine_oxidase"/>
</dbReference>
<dbReference type="PRINTS" id="PR00757">
    <property type="entry name" value="AMINEOXDASEF"/>
</dbReference>
<dbReference type="InterPro" id="IPR050703">
    <property type="entry name" value="Flavin_MAO"/>
</dbReference>
<dbReference type="SUPFAM" id="SSF51905">
    <property type="entry name" value="FAD/NAD(P)-binding domain"/>
    <property type="match status" value="1"/>
</dbReference>
<dbReference type="Gene3D" id="1.10.405.10">
    <property type="entry name" value="Guanine Nucleotide Dissociation Inhibitor, domain 1"/>
    <property type="match status" value="1"/>
</dbReference>
<dbReference type="GO" id="GO:0016491">
    <property type="term" value="F:oxidoreductase activity"/>
    <property type="evidence" value="ECO:0007669"/>
    <property type="project" value="UniProtKB-KW"/>
</dbReference>